<dbReference type="EMBL" id="MU865428">
    <property type="protein sequence ID" value="KAK4223407.1"/>
    <property type="molecule type" value="Genomic_DNA"/>
</dbReference>
<keyword evidence="2" id="KW-0472">Membrane</keyword>
<keyword evidence="2" id="KW-1133">Transmembrane helix</keyword>
<evidence type="ECO:0000313" key="4">
    <source>
        <dbReference type="Proteomes" id="UP001301958"/>
    </source>
</evidence>
<dbReference type="AlphaFoldDB" id="A0AAN7BHK9"/>
<feature type="compositionally biased region" description="Polar residues" evidence="1">
    <location>
        <begin position="108"/>
        <end position="119"/>
    </location>
</feature>
<sequence length="276" mass="29737">MEIHQQNEGKIYMPTPPYQNDGKIYVPQSSTSGTPSWGMTPQQHPAELAQYGPLRPYTAPPHPPEEERTICGLRKITFLLSVIIAILVLALALGLGLGLGLKDKDQTGDASPANQTNGAQIAGGSTTTQPPTATTPGSSGLDKLDPSVTIVTVSQTVTALPTILPLDCPNPSNPSPSIKMEAVKGTPSFTFLMNCGKDNSGFDIMNTMAYSFDDCMRACIMYNVFSRPLKCTSVQFWKPIANAKRTWDGNCFLKNGTVAKVENKDATQTVWAELVE</sequence>
<feature type="transmembrane region" description="Helical" evidence="2">
    <location>
        <begin position="78"/>
        <end position="101"/>
    </location>
</feature>
<keyword evidence="2" id="KW-0812">Transmembrane</keyword>
<feature type="compositionally biased region" description="Low complexity" evidence="1">
    <location>
        <begin position="122"/>
        <end position="140"/>
    </location>
</feature>
<comment type="caution">
    <text evidence="3">The sequence shown here is derived from an EMBL/GenBank/DDBJ whole genome shotgun (WGS) entry which is preliminary data.</text>
</comment>
<evidence type="ECO:0008006" key="5">
    <source>
        <dbReference type="Google" id="ProtNLM"/>
    </source>
</evidence>
<organism evidence="3 4">
    <name type="scientific">Podospora fimiseda</name>
    <dbReference type="NCBI Taxonomy" id="252190"/>
    <lineage>
        <taxon>Eukaryota</taxon>
        <taxon>Fungi</taxon>
        <taxon>Dikarya</taxon>
        <taxon>Ascomycota</taxon>
        <taxon>Pezizomycotina</taxon>
        <taxon>Sordariomycetes</taxon>
        <taxon>Sordariomycetidae</taxon>
        <taxon>Sordariales</taxon>
        <taxon>Podosporaceae</taxon>
        <taxon>Podospora</taxon>
    </lineage>
</organism>
<keyword evidence="4" id="KW-1185">Reference proteome</keyword>
<proteinExistence type="predicted"/>
<evidence type="ECO:0000256" key="1">
    <source>
        <dbReference type="SAM" id="MobiDB-lite"/>
    </source>
</evidence>
<dbReference type="Proteomes" id="UP001301958">
    <property type="component" value="Unassembled WGS sequence"/>
</dbReference>
<reference evidence="3" key="1">
    <citation type="journal article" date="2023" name="Mol. Phylogenet. Evol.">
        <title>Genome-scale phylogeny and comparative genomics of the fungal order Sordariales.</title>
        <authorList>
            <person name="Hensen N."/>
            <person name="Bonometti L."/>
            <person name="Westerberg I."/>
            <person name="Brannstrom I.O."/>
            <person name="Guillou S."/>
            <person name="Cros-Aarteil S."/>
            <person name="Calhoun S."/>
            <person name="Haridas S."/>
            <person name="Kuo A."/>
            <person name="Mondo S."/>
            <person name="Pangilinan J."/>
            <person name="Riley R."/>
            <person name="LaButti K."/>
            <person name="Andreopoulos B."/>
            <person name="Lipzen A."/>
            <person name="Chen C."/>
            <person name="Yan M."/>
            <person name="Daum C."/>
            <person name="Ng V."/>
            <person name="Clum A."/>
            <person name="Steindorff A."/>
            <person name="Ohm R.A."/>
            <person name="Martin F."/>
            <person name="Silar P."/>
            <person name="Natvig D.O."/>
            <person name="Lalanne C."/>
            <person name="Gautier V."/>
            <person name="Ament-Velasquez S.L."/>
            <person name="Kruys A."/>
            <person name="Hutchinson M.I."/>
            <person name="Powell A.J."/>
            <person name="Barry K."/>
            <person name="Miller A.N."/>
            <person name="Grigoriev I.V."/>
            <person name="Debuchy R."/>
            <person name="Gladieux P."/>
            <person name="Hiltunen Thoren M."/>
            <person name="Johannesson H."/>
        </authorList>
    </citation>
    <scope>NUCLEOTIDE SEQUENCE</scope>
    <source>
        <strain evidence="3">CBS 990.96</strain>
    </source>
</reference>
<gene>
    <name evidence="3" type="ORF">QBC38DRAFT_399763</name>
</gene>
<name>A0AAN7BHK9_9PEZI</name>
<evidence type="ECO:0000313" key="3">
    <source>
        <dbReference type="EMBL" id="KAK4223407.1"/>
    </source>
</evidence>
<evidence type="ECO:0000256" key="2">
    <source>
        <dbReference type="SAM" id="Phobius"/>
    </source>
</evidence>
<feature type="region of interest" description="Disordered" evidence="1">
    <location>
        <begin position="106"/>
        <end position="143"/>
    </location>
</feature>
<accession>A0AAN7BHK9</accession>
<protein>
    <recommendedName>
        <fullName evidence="5">Apple domain-containing protein</fullName>
    </recommendedName>
</protein>
<reference evidence="3" key="2">
    <citation type="submission" date="2023-05" db="EMBL/GenBank/DDBJ databases">
        <authorList>
            <consortium name="Lawrence Berkeley National Laboratory"/>
            <person name="Steindorff A."/>
            <person name="Hensen N."/>
            <person name="Bonometti L."/>
            <person name="Westerberg I."/>
            <person name="Brannstrom I.O."/>
            <person name="Guillou S."/>
            <person name="Cros-Aarteil S."/>
            <person name="Calhoun S."/>
            <person name="Haridas S."/>
            <person name="Kuo A."/>
            <person name="Mondo S."/>
            <person name="Pangilinan J."/>
            <person name="Riley R."/>
            <person name="Labutti K."/>
            <person name="Andreopoulos B."/>
            <person name="Lipzen A."/>
            <person name="Chen C."/>
            <person name="Yanf M."/>
            <person name="Daum C."/>
            <person name="Ng V."/>
            <person name="Clum A."/>
            <person name="Ohm R."/>
            <person name="Martin F."/>
            <person name="Silar P."/>
            <person name="Natvig D."/>
            <person name="Lalanne C."/>
            <person name="Gautier V."/>
            <person name="Ament-Velasquez S.L."/>
            <person name="Kruys A."/>
            <person name="Hutchinson M.I."/>
            <person name="Powell A.J."/>
            <person name="Barry K."/>
            <person name="Miller A.N."/>
            <person name="Grigoriev I.V."/>
            <person name="Debuchy R."/>
            <person name="Gladieux P."/>
            <person name="Thoren M.H."/>
            <person name="Johannesson H."/>
        </authorList>
    </citation>
    <scope>NUCLEOTIDE SEQUENCE</scope>
    <source>
        <strain evidence="3">CBS 990.96</strain>
    </source>
</reference>